<keyword evidence="7" id="KW-1185">Reference proteome</keyword>
<dbReference type="SUPFAM" id="SSF52540">
    <property type="entry name" value="P-loop containing nucleoside triphosphate hydrolases"/>
    <property type="match status" value="1"/>
</dbReference>
<evidence type="ECO:0000313" key="7">
    <source>
        <dbReference type="Proteomes" id="UP000444316"/>
    </source>
</evidence>
<dbReference type="EMBL" id="WWCL01000005">
    <property type="protein sequence ID" value="MYN47487.1"/>
    <property type="molecule type" value="Genomic_DNA"/>
</dbReference>
<evidence type="ECO:0000256" key="3">
    <source>
        <dbReference type="ARBA" id="ARBA00022741"/>
    </source>
</evidence>
<dbReference type="RefSeq" id="WP_161036894.1">
    <property type="nucleotide sequence ID" value="NZ_WWCL01000005.1"/>
</dbReference>
<dbReference type="InterPro" id="IPR051782">
    <property type="entry name" value="ABC_Transporter_VariousFunc"/>
</dbReference>
<dbReference type="PANTHER" id="PTHR42939:SF1">
    <property type="entry name" value="ABC TRANSPORTER ATP-BINDING PROTEIN ALBC-RELATED"/>
    <property type="match status" value="1"/>
</dbReference>
<evidence type="ECO:0000256" key="2">
    <source>
        <dbReference type="ARBA" id="ARBA00022475"/>
    </source>
</evidence>
<dbReference type="AlphaFoldDB" id="A0A845I504"/>
<keyword evidence="2" id="KW-0472">Membrane</keyword>
<protein>
    <submittedName>
        <fullName evidence="6">ATP-binding cassette domain-containing protein</fullName>
    </submittedName>
</protein>
<keyword evidence="1" id="KW-0813">Transport</keyword>
<dbReference type="InterPro" id="IPR003439">
    <property type="entry name" value="ABC_transporter-like_ATP-bd"/>
</dbReference>
<dbReference type="PANTHER" id="PTHR42939">
    <property type="entry name" value="ABC TRANSPORTER ATP-BINDING PROTEIN ALBC-RELATED"/>
    <property type="match status" value="1"/>
</dbReference>
<gene>
    <name evidence="6" type="ORF">GTP23_20795</name>
</gene>
<keyword evidence="2" id="KW-1003">Cell membrane</keyword>
<dbReference type="GO" id="GO:0005524">
    <property type="term" value="F:ATP binding"/>
    <property type="evidence" value="ECO:0007669"/>
    <property type="project" value="UniProtKB-KW"/>
</dbReference>
<sequence length="238" mass="25887">MTLPALRFQQVEIRYGATPVLQGLDLQVEAGECLALVGLNGAGKTSLIKCLLDFIRPDGGRIEIFGQPHDQPASRSALGFLPESFIPPYYLKGAEFLRYVLSLQGLDYHAEQVHAMLAALDLAPAALEQTVRQYSKGMTQKLGLAACLLAPKALYVLDEPMSGLDPRAHALLRQQLAALRARGSTLFLTSHNLADVEMLCDRLAILHAGQIRFIGTPAQCRAQYGTATLEQAFLACIE</sequence>
<dbReference type="Gene3D" id="3.40.50.300">
    <property type="entry name" value="P-loop containing nucleotide triphosphate hydrolases"/>
    <property type="match status" value="1"/>
</dbReference>
<dbReference type="CDD" id="cd03230">
    <property type="entry name" value="ABC_DR_subfamily_A"/>
    <property type="match status" value="1"/>
</dbReference>
<dbReference type="InterPro" id="IPR003593">
    <property type="entry name" value="AAA+_ATPase"/>
</dbReference>
<comment type="caution">
    <text evidence="6">The sequence shown here is derived from an EMBL/GenBank/DDBJ whole genome shotgun (WGS) entry which is preliminary data.</text>
</comment>
<dbReference type="PROSITE" id="PS50893">
    <property type="entry name" value="ABC_TRANSPORTER_2"/>
    <property type="match status" value="1"/>
</dbReference>
<dbReference type="Proteomes" id="UP000444316">
    <property type="component" value="Unassembled WGS sequence"/>
</dbReference>
<evidence type="ECO:0000256" key="4">
    <source>
        <dbReference type="ARBA" id="ARBA00022840"/>
    </source>
</evidence>
<dbReference type="InterPro" id="IPR027417">
    <property type="entry name" value="P-loop_NTPase"/>
</dbReference>
<dbReference type="Pfam" id="PF00005">
    <property type="entry name" value="ABC_tran"/>
    <property type="match status" value="1"/>
</dbReference>
<name>A0A845I504_9BURK</name>
<dbReference type="GO" id="GO:0016887">
    <property type="term" value="F:ATP hydrolysis activity"/>
    <property type="evidence" value="ECO:0007669"/>
    <property type="project" value="InterPro"/>
</dbReference>
<reference evidence="6" key="1">
    <citation type="submission" date="2019-12" db="EMBL/GenBank/DDBJ databases">
        <title>Novel species isolated from a subtropical stream in China.</title>
        <authorList>
            <person name="Lu H."/>
        </authorList>
    </citation>
    <scope>NUCLEOTIDE SEQUENCE [LARGE SCALE GENOMIC DNA]</scope>
    <source>
        <strain evidence="6">FT93W</strain>
    </source>
</reference>
<keyword evidence="3" id="KW-0547">Nucleotide-binding</keyword>
<evidence type="ECO:0000259" key="5">
    <source>
        <dbReference type="PROSITE" id="PS50893"/>
    </source>
</evidence>
<organism evidence="6 7">
    <name type="scientific">Duganella fentianensis</name>
    <dbReference type="NCBI Taxonomy" id="2692177"/>
    <lineage>
        <taxon>Bacteria</taxon>
        <taxon>Pseudomonadati</taxon>
        <taxon>Pseudomonadota</taxon>
        <taxon>Betaproteobacteria</taxon>
        <taxon>Burkholderiales</taxon>
        <taxon>Oxalobacteraceae</taxon>
        <taxon>Telluria group</taxon>
        <taxon>Duganella</taxon>
    </lineage>
</organism>
<keyword evidence="4 6" id="KW-0067">ATP-binding</keyword>
<accession>A0A845I504</accession>
<proteinExistence type="predicted"/>
<feature type="domain" description="ABC transporter" evidence="5">
    <location>
        <begin position="6"/>
        <end position="233"/>
    </location>
</feature>
<dbReference type="SMART" id="SM00382">
    <property type="entry name" value="AAA"/>
    <property type="match status" value="1"/>
</dbReference>
<evidence type="ECO:0000256" key="1">
    <source>
        <dbReference type="ARBA" id="ARBA00022448"/>
    </source>
</evidence>
<evidence type="ECO:0000313" key="6">
    <source>
        <dbReference type="EMBL" id="MYN47487.1"/>
    </source>
</evidence>